<name>A0A1Y1VWB0_9FUNG</name>
<sequence>MSEAVAAEGEFAWGPYTERLNGLVTASRVNDRRALFTADLMPQIAAHPLSDKELVGLVRTLTLTVSRYVDRESRSLVLAALRELSVKKASVFVEVIVGVLGPIVASAQPKTSDSPDMVGRDTGGQIRAADVDQPGAASSGHAAEEGSGRAGEEHGVGEAGGDGGASDLGHFAVQRQHQGPEDQLGIE</sequence>
<organism evidence="2 3">
    <name type="scientific">Linderina pennispora</name>
    <dbReference type="NCBI Taxonomy" id="61395"/>
    <lineage>
        <taxon>Eukaryota</taxon>
        <taxon>Fungi</taxon>
        <taxon>Fungi incertae sedis</taxon>
        <taxon>Zoopagomycota</taxon>
        <taxon>Kickxellomycotina</taxon>
        <taxon>Kickxellomycetes</taxon>
        <taxon>Kickxellales</taxon>
        <taxon>Kickxellaceae</taxon>
        <taxon>Linderina</taxon>
    </lineage>
</organism>
<protein>
    <submittedName>
        <fullName evidence="2">Uncharacterized protein</fullName>
    </submittedName>
</protein>
<evidence type="ECO:0000313" key="3">
    <source>
        <dbReference type="Proteomes" id="UP000193922"/>
    </source>
</evidence>
<feature type="region of interest" description="Disordered" evidence="1">
    <location>
        <begin position="129"/>
        <end position="187"/>
    </location>
</feature>
<comment type="caution">
    <text evidence="2">The sequence shown here is derived from an EMBL/GenBank/DDBJ whole genome shotgun (WGS) entry which is preliminary data.</text>
</comment>
<evidence type="ECO:0000256" key="1">
    <source>
        <dbReference type="SAM" id="MobiDB-lite"/>
    </source>
</evidence>
<feature type="compositionally biased region" description="Gly residues" evidence="1">
    <location>
        <begin position="157"/>
        <end position="166"/>
    </location>
</feature>
<dbReference type="EMBL" id="MCFD01000028">
    <property type="protein sequence ID" value="ORX65493.1"/>
    <property type="molecule type" value="Genomic_DNA"/>
</dbReference>
<keyword evidence="3" id="KW-1185">Reference proteome</keyword>
<reference evidence="2 3" key="1">
    <citation type="submission" date="2016-07" db="EMBL/GenBank/DDBJ databases">
        <title>Pervasive Adenine N6-methylation of Active Genes in Fungi.</title>
        <authorList>
            <consortium name="DOE Joint Genome Institute"/>
            <person name="Mondo S.J."/>
            <person name="Dannebaum R.O."/>
            <person name="Kuo R.C."/>
            <person name="Labutti K."/>
            <person name="Haridas S."/>
            <person name="Kuo A."/>
            <person name="Salamov A."/>
            <person name="Ahrendt S.R."/>
            <person name="Lipzen A."/>
            <person name="Sullivan W."/>
            <person name="Andreopoulos W.B."/>
            <person name="Clum A."/>
            <person name="Lindquist E."/>
            <person name="Daum C."/>
            <person name="Ramamoorthy G.K."/>
            <person name="Gryganskyi A."/>
            <person name="Culley D."/>
            <person name="Magnuson J.K."/>
            <person name="James T.Y."/>
            <person name="O'Malley M.A."/>
            <person name="Stajich J.E."/>
            <person name="Spatafora J.W."/>
            <person name="Visel A."/>
            <person name="Grigoriev I.V."/>
        </authorList>
    </citation>
    <scope>NUCLEOTIDE SEQUENCE [LARGE SCALE GENOMIC DNA]</scope>
    <source>
        <strain evidence="2 3">ATCC 12442</strain>
    </source>
</reference>
<evidence type="ECO:0000313" key="2">
    <source>
        <dbReference type="EMBL" id="ORX65493.1"/>
    </source>
</evidence>
<dbReference type="AlphaFoldDB" id="A0A1Y1VWB0"/>
<proteinExistence type="predicted"/>
<dbReference type="RefSeq" id="XP_040739670.1">
    <property type="nucleotide sequence ID" value="XM_040882985.1"/>
</dbReference>
<dbReference type="Proteomes" id="UP000193922">
    <property type="component" value="Unassembled WGS sequence"/>
</dbReference>
<accession>A0A1Y1VWB0</accession>
<gene>
    <name evidence="2" type="ORF">DL89DRAFT_100796</name>
</gene>
<feature type="compositionally biased region" description="Basic and acidic residues" evidence="1">
    <location>
        <begin position="142"/>
        <end position="156"/>
    </location>
</feature>
<dbReference type="GeneID" id="63799633"/>